<evidence type="ECO:0000313" key="12">
    <source>
        <dbReference type="Proteomes" id="UP000521199"/>
    </source>
</evidence>
<keyword evidence="3 9" id="KW-0732">Signal</keyword>
<keyword evidence="12" id="KW-1185">Reference proteome</keyword>
<dbReference type="CDD" id="cd11304">
    <property type="entry name" value="Cadherin_repeat"/>
    <property type="match status" value="1"/>
</dbReference>
<dbReference type="Pfam" id="PF02225">
    <property type="entry name" value="PA"/>
    <property type="match status" value="1"/>
</dbReference>
<dbReference type="PROSITE" id="PS50060">
    <property type="entry name" value="MAM_2"/>
    <property type="match status" value="1"/>
</dbReference>
<dbReference type="PRINTS" id="PR00723">
    <property type="entry name" value="SUBTILISIN"/>
</dbReference>
<dbReference type="InterPro" id="IPR013783">
    <property type="entry name" value="Ig-like_fold"/>
</dbReference>
<evidence type="ECO:0000313" key="11">
    <source>
        <dbReference type="EMBL" id="MBB5209465.1"/>
    </source>
</evidence>
<dbReference type="PROSITE" id="PS00137">
    <property type="entry name" value="SUBTILASE_HIS"/>
    <property type="match status" value="1"/>
</dbReference>
<accession>A0A7W8G374</accession>
<evidence type="ECO:0000256" key="8">
    <source>
        <dbReference type="RuleBase" id="RU003355"/>
    </source>
</evidence>
<dbReference type="PROSITE" id="PS00138">
    <property type="entry name" value="SUBTILASE_SER"/>
    <property type="match status" value="1"/>
</dbReference>
<dbReference type="InterPro" id="IPR024361">
    <property type="entry name" value="BACON"/>
</dbReference>
<dbReference type="CDD" id="cd04818">
    <property type="entry name" value="PA_subtilisin_1"/>
    <property type="match status" value="1"/>
</dbReference>
<dbReference type="InterPro" id="IPR015500">
    <property type="entry name" value="Peptidase_S8_subtilisin-rel"/>
</dbReference>
<evidence type="ECO:0000256" key="7">
    <source>
        <dbReference type="PROSITE-ProRule" id="PRU01240"/>
    </source>
</evidence>
<keyword evidence="4 7" id="KW-0378">Hydrolase</keyword>
<dbReference type="PROSITE" id="PS00136">
    <property type="entry name" value="SUBTILASE_ASP"/>
    <property type="match status" value="1"/>
</dbReference>
<dbReference type="Gene3D" id="2.60.40.2310">
    <property type="match status" value="1"/>
</dbReference>
<keyword evidence="1" id="KW-0964">Secreted</keyword>
<organism evidence="11 12">
    <name type="scientific">Chiayiivirga flava</name>
    <dbReference type="NCBI Taxonomy" id="659595"/>
    <lineage>
        <taxon>Bacteria</taxon>
        <taxon>Pseudomonadati</taxon>
        <taxon>Pseudomonadota</taxon>
        <taxon>Gammaproteobacteria</taxon>
        <taxon>Lysobacterales</taxon>
        <taxon>Lysobacteraceae</taxon>
        <taxon>Chiayiivirga</taxon>
    </lineage>
</organism>
<dbReference type="InterPro" id="IPR022398">
    <property type="entry name" value="Peptidase_S8_His-AS"/>
</dbReference>
<dbReference type="GO" id="GO:0005509">
    <property type="term" value="F:calcium ion binding"/>
    <property type="evidence" value="ECO:0007669"/>
    <property type="project" value="InterPro"/>
</dbReference>
<dbReference type="Proteomes" id="UP000521199">
    <property type="component" value="Unassembled WGS sequence"/>
</dbReference>
<evidence type="ECO:0000256" key="3">
    <source>
        <dbReference type="ARBA" id="ARBA00022729"/>
    </source>
</evidence>
<dbReference type="GO" id="GO:0016020">
    <property type="term" value="C:membrane"/>
    <property type="evidence" value="ECO:0007669"/>
    <property type="project" value="InterPro"/>
</dbReference>
<dbReference type="SUPFAM" id="SSF52743">
    <property type="entry name" value="Subtilisin-like"/>
    <property type="match status" value="1"/>
</dbReference>
<name>A0A7W8G374_9GAMM</name>
<dbReference type="InterPro" id="IPR003137">
    <property type="entry name" value="PA_domain"/>
</dbReference>
<feature type="signal peptide" evidence="9">
    <location>
        <begin position="1"/>
        <end position="25"/>
    </location>
</feature>
<comment type="similarity">
    <text evidence="7 8">Belongs to the peptidase S8 family.</text>
</comment>
<evidence type="ECO:0000256" key="4">
    <source>
        <dbReference type="ARBA" id="ARBA00022801"/>
    </source>
</evidence>
<dbReference type="InterPro" id="IPR036852">
    <property type="entry name" value="Peptidase_S8/S53_dom_sf"/>
</dbReference>
<comment type="caution">
    <text evidence="11">The sequence shown here is derived from an EMBL/GenBank/DDBJ whole genome shotgun (WGS) entry which is preliminary data.</text>
</comment>
<evidence type="ECO:0000256" key="1">
    <source>
        <dbReference type="ARBA" id="ARBA00022525"/>
    </source>
</evidence>
<dbReference type="InterPro" id="IPR046450">
    <property type="entry name" value="PA_dom_sf"/>
</dbReference>
<dbReference type="Pfam" id="PF05345">
    <property type="entry name" value="He_PIG"/>
    <property type="match status" value="1"/>
</dbReference>
<proteinExistence type="inferred from homology"/>
<evidence type="ECO:0000256" key="6">
    <source>
        <dbReference type="PIRSR" id="PIRSR615500-1"/>
    </source>
</evidence>
<gene>
    <name evidence="11" type="ORF">HNQ52_003034</name>
</gene>
<protein>
    <recommendedName>
        <fullName evidence="10">MAM domain-containing protein</fullName>
    </recommendedName>
</protein>
<dbReference type="Pfam" id="PF19190">
    <property type="entry name" value="BACON_2"/>
    <property type="match status" value="2"/>
</dbReference>
<feature type="active site" description="Charge relay system" evidence="6 7">
    <location>
        <position position="205"/>
    </location>
</feature>
<dbReference type="Gene3D" id="2.60.120.200">
    <property type="match status" value="2"/>
</dbReference>
<dbReference type="RefSeq" id="WP_183962001.1">
    <property type="nucleotide sequence ID" value="NZ_JACHHP010000006.1"/>
</dbReference>
<evidence type="ECO:0000256" key="5">
    <source>
        <dbReference type="ARBA" id="ARBA00022825"/>
    </source>
</evidence>
<dbReference type="GO" id="GO:0004252">
    <property type="term" value="F:serine-type endopeptidase activity"/>
    <property type="evidence" value="ECO:0007669"/>
    <property type="project" value="UniProtKB-UniRule"/>
</dbReference>
<dbReference type="Pfam" id="PF17766">
    <property type="entry name" value="fn3_6"/>
    <property type="match status" value="1"/>
</dbReference>
<evidence type="ECO:0000256" key="9">
    <source>
        <dbReference type="SAM" id="SignalP"/>
    </source>
</evidence>
<feature type="active site" description="Charge relay system" evidence="6 7">
    <location>
        <position position="583"/>
    </location>
</feature>
<dbReference type="PROSITE" id="PS51892">
    <property type="entry name" value="SUBTILASE"/>
    <property type="match status" value="1"/>
</dbReference>
<dbReference type="NCBIfam" id="NF038128">
    <property type="entry name" value="choice_anch_J"/>
    <property type="match status" value="2"/>
</dbReference>
<reference evidence="11 12" key="1">
    <citation type="submission" date="2020-08" db="EMBL/GenBank/DDBJ databases">
        <title>Genomic Encyclopedia of Type Strains, Phase IV (KMG-IV): sequencing the most valuable type-strain genomes for metagenomic binning, comparative biology and taxonomic classification.</title>
        <authorList>
            <person name="Goeker M."/>
        </authorList>
    </citation>
    <scope>NUCLEOTIDE SEQUENCE [LARGE SCALE GENOMIC DNA]</scope>
    <source>
        <strain evidence="11 12">DSM 24163</strain>
    </source>
</reference>
<dbReference type="Pfam" id="PF00082">
    <property type="entry name" value="Peptidase_S8"/>
    <property type="match status" value="1"/>
</dbReference>
<dbReference type="Gene3D" id="2.60.40.1080">
    <property type="match status" value="1"/>
</dbReference>
<dbReference type="SUPFAM" id="SSF52025">
    <property type="entry name" value="PA domain"/>
    <property type="match status" value="1"/>
</dbReference>
<sequence length="2271" mass="231376">MSALAAALSFGGGAASLAAPSIALAAAPVKAIGSSEASERVSPGLQVGPRTSAPDAQGRYLVVVRFREDSLAAYDGGVPGLAATSARATGASQLDVRTPASVAYLDYLRSRQADHLAALGASVGRNLTPTFQYLNVLNAAAVRLTLEEANKLASLPEVRAVFLDEEREPATDAGPAWIGAPSFWNGDSTSGDQNRGEGVIVGIIDSGVNHDHPSFAQVASDGYVHINPNGDGVFLGDCLTDVSLTCNNKLFGSYDFHPTSASAEDTDGHGSHVASTAAGNPVATTYNGLSVNITGVAPRANIINYKVCSPTCPQSSSAAAVDQAITDGANVLNFSISGSDSPWNDFVDLAFLDATEAGIFVTTAAGNDGPGASTSAHSGPWNAAVGNSSHNRVIGPGVDAAGFTDMVSAAGTGPALNADLTANLLDALVVAPANPLGCNAGGGFPAGAFTGAIAFIQRGDCAFAEKVANATAAGAVGVLTFNNAGGPPIVMGGLEASTIPAVMIDRVDGLAVRAALPPGGSSATISAVQIRGLRDSWGDVMATGSSRGPSQFDVLKPDYAAPGTNILAAFSNGVEFEIISGTSMASPHATGAAALLKAEHPTWTPAQIKSAIALTADPDMLKEDGNTPADPFDRGSGRVDITQAARVGAVLDETADNFEAANPGAGGDPRTLNLPSLVDSDCAETCTFTRTLTSVAPDSVNYTVSAVEPPGVTIDVTPASFSLAAGADQELTIEVTVDTEVAAPGAWTFGSIALVPEAGGTPLPLVEESFTDATFPPVGWSRFEEVGTGTTAWIRVTTAASINSAPGGAQRIFGSSTEGNQIDWLVSPPINLGDGSAISFFERVQWPEDYGKHSILVSTDSCVPADGDFVELAEVGNASNNLWRQVSFPMGAYDNQTVCVAFKYEGDFASTWFVDDIAITAQVGGTSDYSTLRMPVAITPQLGDPAISVTPTTVDLAADQGETVTQPISIANVGGAPLEWNIQSNAARGNVLLSTGSRSTPVQTAPLGDAWREARLSFNKGYAGNGIASPAPVPSGTAGITISHSTSMTPAALTAVACSPDSGVTTSDNQFLRTFALNDFGITDAFDVSEVTIGVEQLDVEADVTINLYTLTGAFTYANLTPIGTTTQTLQPQDLTNVTIPVTGTVPANGTLVVEIVPPDLSGVGAFFPGANSAGQTAPSYLASAGCGLADPATYASIGFPQVHLTMSVTSNEDLDCGVNGDATWATASPTSGTVDEGQTGGTTLAVDASDLAPGSHSTNLCIASNDPSESVVVVPVSVDVTAAPVIELSDASIAVVVDPEGTTTYDLDISNVGDATLDWSVDTAAPESGPTPFGAPSVLFDNGSIVTHPGAGAGGADASALQTGLGMDSYGGNISVAAGFRMADDFTVTDAGGWALTSLRFYGYQTGSTTTSTFNAVNVRIWDGVPGAPGSNIVYGDTTTNLFSGTGFSGTYRVLDTGLTNNQRPVMYVDAAVDVELDAGTYWLDWQLGGTLGSGPWQPPITILGETTTGNAQQFTGTAWQAFIDGDPSVPSGTLTPQGAPFQLSGSVATQCTTPTAIPWLTIAPPTSGSLEADETDTVTLNFDSTGLAEGSYDAQVCVSSNDAGTPLIGVPVNMIVGDVPVPATIDVTPASLSATVDVDATLDQTLTISNSGTEDLTWSIVDTDTGPASVEYRYGLSGGGTHPGSVAYDRASGLAPTGPGQRVVHPAPQGGPIAELSEGFDDVTLLAGAGWGQINNSSPIGTIDWFQGGQGTTFPGHQGGQTSYIAANFNNTAGGTGTISNWLLTPELTLTNGTELRFWTRSTGGQWADRLEVRLSTAGASTDVGTTATSVGDFGTVLLTINESLTPFTGYPAEWTEFVVEVSGLPAATTGRFGFRYFVTQAGPTGTNSDFIGIDTLSIAAGGPPPASCDAPADLPWLSVAPASGTTAGESSDDVTVTYDATGLAAGTYEGTLCVASNDAVNPLVEVPVEMTVADLTDQTITFDPLPDVAITAGTVTVSATASSGLPVSFSSDTPAVCTVAGNTVTLVTVGTCSIRASQAGNGTFAPAPDVVQSFEVFADVDVVITPATVPNAQIDTPYSVTFTASGAGSTTPFTYTVSAGTLPPGLTLDGATGELSGTPTALGTFDFTITATDSTPAGSGGPFTGSQDYTIVVRDEFIFADGFEDEALTKLEIGGAGAKIIELPMVNAFADQADGRTRNVVALTVHGKRVGVVQMRCDAKACEVRVANRKADATWNQGTWWLVDSDPFQVRVNVGAKLLKDVSRPGKH</sequence>
<evidence type="ECO:0000259" key="10">
    <source>
        <dbReference type="PROSITE" id="PS50060"/>
    </source>
</evidence>
<keyword evidence="2 7" id="KW-0645">Protease</keyword>
<dbReference type="InterPro" id="IPR023828">
    <property type="entry name" value="Peptidase_S8_Ser-AS"/>
</dbReference>
<dbReference type="Gene3D" id="3.40.50.200">
    <property type="entry name" value="Peptidase S8/S53 domain"/>
    <property type="match status" value="1"/>
</dbReference>
<feature type="chain" id="PRO_5031464601" description="MAM domain-containing protein" evidence="9">
    <location>
        <begin position="26"/>
        <end position="2271"/>
    </location>
</feature>
<dbReference type="InterPro" id="IPR000998">
    <property type="entry name" value="MAM_dom"/>
</dbReference>
<dbReference type="InterPro" id="IPR041469">
    <property type="entry name" value="Subtilisin-like_FN3"/>
</dbReference>
<keyword evidence="5 7" id="KW-0720">Serine protease</keyword>
<evidence type="ECO:0000256" key="2">
    <source>
        <dbReference type="ARBA" id="ARBA00022670"/>
    </source>
</evidence>
<dbReference type="EMBL" id="JACHHP010000006">
    <property type="protein sequence ID" value="MBB5209465.1"/>
    <property type="molecule type" value="Genomic_DNA"/>
</dbReference>
<dbReference type="GO" id="GO:0006508">
    <property type="term" value="P:proteolysis"/>
    <property type="evidence" value="ECO:0007669"/>
    <property type="project" value="UniProtKB-KW"/>
</dbReference>
<dbReference type="SUPFAM" id="SSF49313">
    <property type="entry name" value="Cadherin-like"/>
    <property type="match status" value="1"/>
</dbReference>
<feature type="domain" description="MAM" evidence="10">
    <location>
        <begin position="1718"/>
        <end position="1913"/>
    </location>
</feature>
<dbReference type="Gene3D" id="3.50.30.30">
    <property type="match status" value="1"/>
</dbReference>
<dbReference type="InterPro" id="IPR023827">
    <property type="entry name" value="Peptidase_S8_Asp-AS"/>
</dbReference>
<dbReference type="InterPro" id="IPR015919">
    <property type="entry name" value="Cadherin-like_sf"/>
</dbReference>
<dbReference type="PANTHER" id="PTHR10795">
    <property type="entry name" value="PROPROTEIN CONVERTASE SUBTILISIN/KEXIN"/>
    <property type="match status" value="1"/>
</dbReference>
<dbReference type="InterPro" id="IPR045051">
    <property type="entry name" value="SBT"/>
</dbReference>
<dbReference type="Gene3D" id="2.60.40.10">
    <property type="entry name" value="Immunoglobulins"/>
    <property type="match status" value="2"/>
</dbReference>
<dbReference type="InterPro" id="IPR000209">
    <property type="entry name" value="Peptidase_S8/S53_dom"/>
</dbReference>
<feature type="active site" description="Charge relay system" evidence="6 7">
    <location>
        <position position="269"/>
    </location>
</feature>